<sequence length="450" mass="49190">MKKIFKISLLAIIALGTLVTSCKKDETLNADLSALDRSVIINTALDNWLDANYLTPYNIQVKYRWDAYEDDLSKDLVPPKESQVQPTMEAVRDIWIKPYEAVGGATFMKINTPKQFYLVGSPSYNDDGTITLGTAEGGKKITLFVINNFTKSNAANTQEMMHVIHHEFTHILNQKIAYDPAFKLVTPNGYTGNWNLISTATARSTGFITAYAQASPIEDFAEMTSIMLTQGKYKYDAIVNALATSPKALLRQKEQYVVTYFKAAWNIDFYALQTQVSTALDNNASALNTVLGIGKAYTSFASTPLTTNALTPQSADFLTQWNTSKTALAAQGYTLASYSFLFGLGTVTTVRYTFTSGANTYNGDADYNLTTDANGVSKFTLISPQPTGTTYGNYGVIKTATTAVTNYIINNTFKIDYAVTNPLGTKGLAGAIGTFYKSTDATSYMIGTLN</sequence>
<dbReference type="InterPro" id="IPR030890">
    <property type="entry name" value="LP_HExxH_w_TonB"/>
</dbReference>
<organism evidence="1 2">
    <name type="scientific">Mucilaginibacter gracilis</name>
    <dbReference type="NCBI Taxonomy" id="423350"/>
    <lineage>
        <taxon>Bacteria</taxon>
        <taxon>Pseudomonadati</taxon>
        <taxon>Bacteroidota</taxon>
        <taxon>Sphingobacteriia</taxon>
        <taxon>Sphingobacteriales</taxon>
        <taxon>Sphingobacteriaceae</taxon>
        <taxon>Mucilaginibacter</taxon>
    </lineage>
</organism>
<proteinExistence type="predicted"/>
<name>A0A495IY81_9SPHI</name>
<dbReference type="Gene3D" id="3.40.390.70">
    <property type="match status" value="1"/>
</dbReference>
<dbReference type="EMBL" id="RBKU01000001">
    <property type="protein sequence ID" value="RKR81463.1"/>
    <property type="molecule type" value="Genomic_DNA"/>
</dbReference>
<keyword evidence="1" id="KW-0378">Hydrolase</keyword>
<protein>
    <submittedName>
        <fullName evidence="1">Substrate import-associated zinc metallohydrolase lipoprotein</fullName>
    </submittedName>
</protein>
<evidence type="ECO:0000313" key="1">
    <source>
        <dbReference type="EMBL" id="RKR81463.1"/>
    </source>
</evidence>
<reference evidence="1 2" key="1">
    <citation type="submission" date="2018-10" db="EMBL/GenBank/DDBJ databases">
        <title>Genomic Encyclopedia of Archaeal and Bacterial Type Strains, Phase II (KMG-II): from individual species to whole genera.</title>
        <authorList>
            <person name="Goeker M."/>
        </authorList>
    </citation>
    <scope>NUCLEOTIDE SEQUENCE [LARGE SCALE GENOMIC DNA]</scope>
    <source>
        <strain evidence="1 2">DSM 18602</strain>
    </source>
</reference>
<dbReference type="NCBIfam" id="TIGR04549">
    <property type="entry name" value="LP_HExxH_w_tonB"/>
    <property type="match status" value="1"/>
</dbReference>
<dbReference type="GO" id="GO:0016787">
    <property type="term" value="F:hydrolase activity"/>
    <property type="evidence" value="ECO:0007669"/>
    <property type="project" value="UniProtKB-KW"/>
</dbReference>
<comment type="caution">
    <text evidence="1">The sequence shown here is derived from an EMBL/GenBank/DDBJ whole genome shotgun (WGS) entry which is preliminary data.</text>
</comment>
<gene>
    <name evidence="1" type="ORF">BDD43_1610</name>
</gene>
<accession>A0A495IY81</accession>
<keyword evidence="1" id="KW-0449">Lipoprotein</keyword>
<keyword evidence="2" id="KW-1185">Reference proteome</keyword>
<evidence type="ECO:0000313" key="2">
    <source>
        <dbReference type="Proteomes" id="UP000268007"/>
    </source>
</evidence>
<dbReference type="PROSITE" id="PS51257">
    <property type="entry name" value="PROKAR_LIPOPROTEIN"/>
    <property type="match status" value="1"/>
</dbReference>
<dbReference type="OrthoDB" id="1113652at2"/>
<dbReference type="Proteomes" id="UP000268007">
    <property type="component" value="Unassembled WGS sequence"/>
</dbReference>
<dbReference type="Pfam" id="PF15890">
    <property type="entry name" value="Peptidase_Mx1"/>
    <property type="match status" value="1"/>
</dbReference>
<dbReference type="RefSeq" id="WP_121197162.1">
    <property type="nucleotide sequence ID" value="NZ_RBKU01000001.1"/>
</dbReference>
<dbReference type="AlphaFoldDB" id="A0A495IY81"/>